<dbReference type="GeneID" id="7450227"/>
<keyword evidence="2" id="KW-1185">Reference proteome</keyword>
<organism evidence="1 2">
    <name type="scientific">Thalassiosira pseudonana</name>
    <name type="common">Marine diatom</name>
    <name type="synonym">Cyclotella nana</name>
    <dbReference type="NCBI Taxonomy" id="35128"/>
    <lineage>
        <taxon>Eukaryota</taxon>
        <taxon>Sar</taxon>
        <taxon>Stramenopiles</taxon>
        <taxon>Ochrophyta</taxon>
        <taxon>Bacillariophyta</taxon>
        <taxon>Coscinodiscophyceae</taxon>
        <taxon>Thalassiosirophycidae</taxon>
        <taxon>Thalassiosirales</taxon>
        <taxon>Thalassiosiraceae</taxon>
        <taxon>Thalassiosira</taxon>
    </lineage>
</organism>
<dbReference type="AlphaFoldDB" id="B8BU61"/>
<name>B8BU61_THAPS</name>
<gene>
    <name evidence="1" type="ORF">THAPSDRAFT_2371</name>
</gene>
<proteinExistence type="predicted"/>
<dbReference type="RefSeq" id="XP_002287783.1">
    <property type="nucleotide sequence ID" value="XM_002287747.1"/>
</dbReference>
<reference evidence="1 2" key="1">
    <citation type="journal article" date="2004" name="Science">
        <title>The genome of the diatom Thalassiosira pseudonana: ecology, evolution, and metabolism.</title>
        <authorList>
            <person name="Armbrust E.V."/>
            <person name="Berges J.A."/>
            <person name="Bowler C."/>
            <person name="Green B.R."/>
            <person name="Martinez D."/>
            <person name="Putnam N.H."/>
            <person name="Zhou S."/>
            <person name="Allen A.E."/>
            <person name="Apt K.E."/>
            <person name="Bechner M."/>
            <person name="Brzezinski M.A."/>
            <person name="Chaal B.K."/>
            <person name="Chiovitti A."/>
            <person name="Davis A.K."/>
            <person name="Demarest M.S."/>
            <person name="Detter J.C."/>
            <person name="Glavina T."/>
            <person name="Goodstein D."/>
            <person name="Hadi M.Z."/>
            <person name="Hellsten U."/>
            <person name="Hildebrand M."/>
            <person name="Jenkins B.D."/>
            <person name="Jurka J."/>
            <person name="Kapitonov V.V."/>
            <person name="Kroger N."/>
            <person name="Lau W.W."/>
            <person name="Lane T.W."/>
            <person name="Larimer F.W."/>
            <person name="Lippmeier J.C."/>
            <person name="Lucas S."/>
            <person name="Medina M."/>
            <person name="Montsant A."/>
            <person name="Obornik M."/>
            <person name="Parker M.S."/>
            <person name="Palenik B."/>
            <person name="Pazour G.J."/>
            <person name="Richardson P.M."/>
            <person name="Rynearson T.A."/>
            <person name="Saito M.A."/>
            <person name="Schwartz D.C."/>
            <person name="Thamatrakoln K."/>
            <person name="Valentin K."/>
            <person name="Vardi A."/>
            <person name="Wilkerson F.P."/>
            <person name="Rokhsar D.S."/>
        </authorList>
    </citation>
    <scope>NUCLEOTIDE SEQUENCE [LARGE SCALE GENOMIC DNA]</scope>
    <source>
        <strain evidence="1 2">CCMP1335</strain>
    </source>
</reference>
<dbReference type="OMA" id="IEPADIM"/>
<dbReference type="eggNOG" id="ENOG502SPG1">
    <property type="taxonomic scope" value="Eukaryota"/>
</dbReference>
<dbReference type="EMBL" id="CM000639">
    <property type="protein sequence ID" value="EED95226.1"/>
    <property type="molecule type" value="Genomic_DNA"/>
</dbReference>
<protein>
    <submittedName>
        <fullName evidence="1">Uncharacterized protein</fullName>
    </submittedName>
</protein>
<accession>B8BU61</accession>
<dbReference type="PaxDb" id="35128-Thaps2371"/>
<dbReference type="HOGENOM" id="CLU_932182_0_0_1"/>
<evidence type="ECO:0000313" key="1">
    <source>
        <dbReference type="EMBL" id="EED95226.1"/>
    </source>
</evidence>
<reference evidence="1 2" key="2">
    <citation type="journal article" date="2008" name="Nature">
        <title>The Phaeodactylum genome reveals the evolutionary history of diatom genomes.</title>
        <authorList>
            <person name="Bowler C."/>
            <person name="Allen A.E."/>
            <person name="Badger J.H."/>
            <person name="Grimwood J."/>
            <person name="Jabbari K."/>
            <person name="Kuo A."/>
            <person name="Maheswari U."/>
            <person name="Martens C."/>
            <person name="Maumus F."/>
            <person name="Otillar R.P."/>
            <person name="Rayko E."/>
            <person name="Salamov A."/>
            <person name="Vandepoele K."/>
            <person name="Beszteri B."/>
            <person name="Gruber A."/>
            <person name="Heijde M."/>
            <person name="Katinka M."/>
            <person name="Mock T."/>
            <person name="Valentin K."/>
            <person name="Verret F."/>
            <person name="Berges J.A."/>
            <person name="Brownlee C."/>
            <person name="Cadoret J.P."/>
            <person name="Chiovitti A."/>
            <person name="Choi C.J."/>
            <person name="Coesel S."/>
            <person name="De Martino A."/>
            <person name="Detter J.C."/>
            <person name="Durkin C."/>
            <person name="Falciatore A."/>
            <person name="Fournet J."/>
            <person name="Haruta M."/>
            <person name="Huysman M.J."/>
            <person name="Jenkins B.D."/>
            <person name="Jiroutova K."/>
            <person name="Jorgensen R.E."/>
            <person name="Joubert Y."/>
            <person name="Kaplan A."/>
            <person name="Kroger N."/>
            <person name="Kroth P.G."/>
            <person name="La Roche J."/>
            <person name="Lindquist E."/>
            <person name="Lommer M."/>
            <person name="Martin-Jezequel V."/>
            <person name="Lopez P.J."/>
            <person name="Lucas S."/>
            <person name="Mangogna M."/>
            <person name="McGinnis K."/>
            <person name="Medlin L.K."/>
            <person name="Montsant A."/>
            <person name="Oudot-Le Secq M.P."/>
            <person name="Napoli C."/>
            <person name="Obornik M."/>
            <person name="Parker M.S."/>
            <person name="Petit J.L."/>
            <person name="Porcel B.M."/>
            <person name="Poulsen N."/>
            <person name="Robison M."/>
            <person name="Rychlewski L."/>
            <person name="Rynearson T.A."/>
            <person name="Schmutz J."/>
            <person name="Shapiro H."/>
            <person name="Siaut M."/>
            <person name="Stanley M."/>
            <person name="Sussman M.R."/>
            <person name="Taylor A.R."/>
            <person name="Vardi A."/>
            <person name="von Dassow P."/>
            <person name="Vyverman W."/>
            <person name="Willis A."/>
            <person name="Wyrwicz L.S."/>
            <person name="Rokhsar D.S."/>
            <person name="Weissenbach J."/>
            <person name="Armbrust E.V."/>
            <person name="Green B.R."/>
            <person name="Van de Peer Y."/>
            <person name="Grigoriev I.V."/>
        </authorList>
    </citation>
    <scope>NUCLEOTIDE SEQUENCE [LARGE SCALE GENOMIC DNA]</scope>
    <source>
        <strain evidence="1 2">CCMP1335</strain>
    </source>
</reference>
<dbReference type="KEGG" id="tps:THAPSDRAFT_2371"/>
<dbReference type="Proteomes" id="UP000001449">
    <property type="component" value="Chromosome 2"/>
</dbReference>
<sequence>MKNTITRQRRMNRLSPLLSVAFGVCGLNSPTASAFAPQPQPSVASTTEINHWANRLDNRIEPADIMSDGELQFMLPDEVATRRSILSVGLIGTLTTLLSSLPANAGDFAPGGTLLDRPVYVTYGNDEASPSRSASNANVLFSQDNYYKFGAAGQWIEPDTTTYPPTMPFVPSKQRYEGLKKYGSRVESAKGALNTIITADSASQVPEADDPIYNLRALGLLANSFLASENTGVSNELMLARWYINEIYLRIGDLRTALEKGDTKEASVCKACLKKAMNSYLTLLNRQVTSKVGDKFGYV</sequence>
<dbReference type="InParanoid" id="B8BU61"/>
<evidence type="ECO:0000313" key="2">
    <source>
        <dbReference type="Proteomes" id="UP000001449"/>
    </source>
</evidence>